<dbReference type="InterPro" id="IPR000412">
    <property type="entry name" value="ABC_2_transport"/>
</dbReference>
<dbReference type="Proteomes" id="UP000605201">
    <property type="component" value="Unassembled WGS sequence"/>
</dbReference>
<feature type="transmembrane region" description="Helical" evidence="9">
    <location>
        <begin position="98"/>
        <end position="125"/>
    </location>
</feature>
<comment type="caution">
    <text evidence="11">The sequence shown here is derived from an EMBL/GenBank/DDBJ whole genome shotgun (WGS) entry which is preliminary data.</text>
</comment>
<evidence type="ECO:0000259" key="10">
    <source>
        <dbReference type="PROSITE" id="PS51012"/>
    </source>
</evidence>
<feature type="transmembrane region" description="Helical" evidence="9">
    <location>
        <begin position="26"/>
        <end position="49"/>
    </location>
</feature>
<feature type="transmembrane region" description="Helical" evidence="9">
    <location>
        <begin position="224"/>
        <end position="245"/>
    </location>
</feature>
<comment type="similarity">
    <text evidence="2 9">Belongs to the ABC-2 integral membrane protein family.</text>
</comment>
<dbReference type="PRINTS" id="PR00164">
    <property type="entry name" value="ABC2TRNSPORT"/>
</dbReference>
<name>A0A8J6P3F0_9BACT</name>
<feature type="transmembrane region" description="Helical" evidence="9">
    <location>
        <begin position="137"/>
        <end position="162"/>
    </location>
</feature>
<feature type="domain" description="ABC transmembrane type-2" evidence="10">
    <location>
        <begin position="28"/>
        <end position="248"/>
    </location>
</feature>
<dbReference type="PROSITE" id="PS51012">
    <property type="entry name" value="ABC_TM2"/>
    <property type="match status" value="1"/>
</dbReference>
<proteinExistence type="inferred from homology"/>
<dbReference type="InterPro" id="IPR013525">
    <property type="entry name" value="ABC2_TM"/>
</dbReference>
<dbReference type="GO" id="GO:0015920">
    <property type="term" value="P:lipopolysaccharide transport"/>
    <property type="evidence" value="ECO:0007669"/>
    <property type="project" value="TreeGrafter"/>
</dbReference>
<keyword evidence="5" id="KW-0997">Cell inner membrane</keyword>
<dbReference type="PANTHER" id="PTHR30413">
    <property type="entry name" value="INNER MEMBRANE TRANSPORT PERMEASE"/>
    <property type="match status" value="1"/>
</dbReference>
<evidence type="ECO:0000256" key="2">
    <source>
        <dbReference type="ARBA" id="ARBA00007783"/>
    </source>
</evidence>
<evidence type="ECO:0000256" key="1">
    <source>
        <dbReference type="ARBA" id="ARBA00004429"/>
    </source>
</evidence>
<dbReference type="Pfam" id="PF01061">
    <property type="entry name" value="ABC2_membrane"/>
    <property type="match status" value="1"/>
</dbReference>
<dbReference type="InterPro" id="IPR047817">
    <property type="entry name" value="ABC2_TM_bact-type"/>
</dbReference>
<evidence type="ECO:0000256" key="3">
    <source>
        <dbReference type="ARBA" id="ARBA00022448"/>
    </source>
</evidence>
<comment type="subcellular location">
    <subcellularLocation>
        <location evidence="1">Cell inner membrane</location>
        <topology evidence="1">Multi-pass membrane protein</topology>
    </subcellularLocation>
    <subcellularLocation>
        <location evidence="9">Cell membrane</location>
        <topology evidence="9">Multi-pass membrane protein</topology>
    </subcellularLocation>
</comment>
<evidence type="ECO:0000256" key="4">
    <source>
        <dbReference type="ARBA" id="ARBA00022475"/>
    </source>
</evidence>
<feature type="transmembrane region" description="Helical" evidence="9">
    <location>
        <begin position="61"/>
        <end position="86"/>
    </location>
</feature>
<dbReference type="PANTHER" id="PTHR30413:SF8">
    <property type="entry name" value="TRANSPORT PERMEASE PROTEIN"/>
    <property type="match status" value="1"/>
</dbReference>
<evidence type="ECO:0000313" key="12">
    <source>
        <dbReference type="Proteomes" id="UP000605201"/>
    </source>
</evidence>
<keyword evidence="8 9" id="KW-0472">Membrane</keyword>
<evidence type="ECO:0000256" key="9">
    <source>
        <dbReference type="RuleBase" id="RU361157"/>
    </source>
</evidence>
<dbReference type="AlphaFoldDB" id="A0A8J6P3F0"/>
<keyword evidence="7 9" id="KW-1133">Transmembrane helix</keyword>
<protein>
    <recommendedName>
        <fullName evidence="9">Transport permease protein</fullName>
    </recommendedName>
</protein>
<dbReference type="GO" id="GO:0043190">
    <property type="term" value="C:ATP-binding cassette (ABC) transporter complex"/>
    <property type="evidence" value="ECO:0007669"/>
    <property type="project" value="InterPro"/>
</dbReference>
<keyword evidence="3 9" id="KW-0813">Transport</keyword>
<feature type="transmembrane region" description="Helical" evidence="9">
    <location>
        <begin position="169"/>
        <end position="187"/>
    </location>
</feature>
<evidence type="ECO:0000256" key="5">
    <source>
        <dbReference type="ARBA" id="ARBA00022519"/>
    </source>
</evidence>
<dbReference type="EMBL" id="JACNIG010000247">
    <property type="protein sequence ID" value="MBC8432836.1"/>
    <property type="molecule type" value="Genomic_DNA"/>
</dbReference>
<dbReference type="GO" id="GO:0140359">
    <property type="term" value="F:ABC-type transporter activity"/>
    <property type="evidence" value="ECO:0007669"/>
    <property type="project" value="InterPro"/>
</dbReference>
<keyword evidence="4 9" id="KW-1003">Cell membrane</keyword>
<evidence type="ECO:0000256" key="6">
    <source>
        <dbReference type="ARBA" id="ARBA00022692"/>
    </source>
</evidence>
<evidence type="ECO:0000256" key="8">
    <source>
        <dbReference type="ARBA" id="ARBA00023136"/>
    </source>
</evidence>
<keyword evidence="6 9" id="KW-0812">Transmembrane</keyword>
<accession>A0A8J6P3F0</accession>
<gene>
    <name evidence="11" type="ORF">H8D96_13070</name>
</gene>
<evidence type="ECO:0000313" key="11">
    <source>
        <dbReference type="EMBL" id="MBC8432836.1"/>
    </source>
</evidence>
<reference evidence="11 12" key="1">
    <citation type="submission" date="2020-08" db="EMBL/GenBank/DDBJ databases">
        <title>Bridging the membrane lipid divide: bacteria of the FCB group superphylum have the potential to synthesize archaeal ether lipids.</title>
        <authorList>
            <person name="Villanueva L."/>
            <person name="Von Meijenfeldt F.A.B."/>
            <person name="Westbye A.B."/>
            <person name="Yadav S."/>
            <person name="Hopmans E.C."/>
            <person name="Dutilh B.E."/>
            <person name="Sinninghe Damste J.S."/>
        </authorList>
    </citation>
    <scope>NUCLEOTIDE SEQUENCE [LARGE SCALE GENOMIC DNA]</scope>
    <source>
        <strain evidence="11">NIOZ-UU17</strain>
    </source>
</reference>
<sequence length="256" mass="29973">MYSSRADKYFIWLYIRNLVVIRYRGAYLGLIWNILQPLLYLLILGYVFATFNNAPLKEYVLYLFAGLVPWRFFEQSSMSMVDSIILNSVVSKKIRMPYIYFPLTQLGIAFVDFLSAFGVLLVLFITFQGTWHIQMLILPLSIAVWMLIAAGSGIILAVVFVFFQDIKPIVQMVLMLLLFTSTIFFKIDLFYDNPVKFKILQLDPVCYWVSLFQKPIYYGQWPNFLDWMVCLTSGTVLLLVGLVLYNRLKNKFYYSM</sequence>
<organism evidence="11 12">
    <name type="scientific">Candidatus Desulfatibia vada</name>
    <dbReference type="NCBI Taxonomy" id="2841696"/>
    <lineage>
        <taxon>Bacteria</taxon>
        <taxon>Pseudomonadati</taxon>
        <taxon>Thermodesulfobacteriota</taxon>
        <taxon>Desulfobacteria</taxon>
        <taxon>Desulfobacterales</taxon>
        <taxon>Desulfobacterales incertae sedis</taxon>
        <taxon>Candidatus Desulfatibia</taxon>
    </lineage>
</organism>
<evidence type="ECO:0000256" key="7">
    <source>
        <dbReference type="ARBA" id="ARBA00022989"/>
    </source>
</evidence>